<evidence type="ECO:0000313" key="2">
    <source>
        <dbReference type="EMBL" id="GLS89484.1"/>
    </source>
</evidence>
<sequence>MKTQVNLYQPSCYPKREKATFPQFIGFFIICISVSLASYFIANYQTQSLQEKLADQQTAISEQQVKLEQLVVELQKKRAPDDKLRLHSRLQNEVTAKQRLLASIAGIDVEDLVSFSALMRGLSYANMDDLTINHFAMHKGVLNIRGDAKHSNSVPLWLSNLQVTKELSGVAFKALSIEEADGVFSFKLTNSDTKGAANE</sequence>
<dbReference type="Proteomes" id="UP001157353">
    <property type="component" value="Unassembled WGS sequence"/>
</dbReference>
<keyword evidence="1" id="KW-1133">Transmembrane helix</keyword>
<organism evidence="2 3">
    <name type="scientific">Psychromonas marina</name>
    <dbReference type="NCBI Taxonomy" id="88364"/>
    <lineage>
        <taxon>Bacteria</taxon>
        <taxon>Pseudomonadati</taxon>
        <taxon>Pseudomonadota</taxon>
        <taxon>Gammaproteobacteria</taxon>
        <taxon>Alteromonadales</taxon>
        <taxon>Psychromonadaceae</taxon>
        <taxon>Psychromonas</taxon>
    </lineage>
</organism>
<name>A0ABQ6DWU6_9GAMM</name>
<protein>
    <recommendedName>
        <fullName evidence="4">Fimbrial assembly protein</fullName>
    </recommendedName>
</protein>
<evidence type="ECO:0000256" key="1">
    <source>
        <dbReference type="SAM" id="Phobius"/>
    </source>
</evidence>
<feature type="transmembrane region" description="Helical" evidence="1">
    <location>
        <begin position="21"/>
        <end position="42"/>
    </location>
</feature>
<accession>A0ABQ6DWU6</accession>
<reference evidence="3" key="1">
    <citation type="journal article" date="2019" name="Int. J. Syst. Evol. Microbiol.">
        <title>The Global Catalogue of Microorganisms (GCM) 10K type strain sequencing project: providing services to taxonomists for standard genome sequencing and annotation.</title>
        <authorList>
            <consortium name="The Broad Institute Genomics Platform"/>
            <consortium name="The Broad Institute Genome Sequencing Center for Infectious Disease"/>
            <person name="Wu L."/>
            <person name="Ma J."/>
        </authorList>
    </citation>
    <scope>NUCLEOTIDE SEQUENCE [LARGE SCALE GENOMIC DNA]</scope>
    <source>
        <strain evidence="3">NBRC 103166</strain>
    </source>
</reference>
<evidence type="ECO:0000313" key="3">
    <source>
        <dbReference type="Proteomes" id="UP001157353"/>
    </source>
</evidence>
<proteinExistence type="predicted"/>
<dbReference type="EMBL" id="BSPQ01000001">
    <property type="protein sequence ID" value="GLS89484.1"/>
    <property type="molecule type" value="Genomic_DNA"/>
</dbReference>
<evidence type="ECO:0008006" key="4">
    <source>
        <dbReference type="Google" id="ProtNLM"/>
    </source>
</evidence>
<gene>
    <name evidence="2" type="ORF">GCM10007916_05510</name>
</gene>
<keyword evidence="1" id="KW-0472">Membrane</keyword>
<dbReference type="RefSeq" id="WP_284202601.1">
    <property type="nucleotide sequence ID" value="NZ_BSPQ01000001.1"/>
</dbReference>
<keyword evidence="1" id="KW-0812">Transmembrane</keyword>
<comment type="caution">
    <text evidence="2">The sequence shown here is derived from an EMBL/GenBank/DDBJ whole genome shotgun (WGS) entry which is preliminary data.</text>
</comment>
<keyword evidence="3" id="KW-1185">Reference proteome</keyword>